<comment type="caution">
    <text evidence="2">The sequence shown here is derived from an EMBL/GenBank/DDBJ whole genome shotgun (WGS) entry which is preliminary data.</text>
</comment>
<feature type="compositionally biased region" description="Polar residues" evidence="1">
    <location>
        <begin position="64"/>
        <end position="86"/>
    </location>
</feature>
<feature type="region of interest" description="Disordered" evidence="1">
    <location>
        <begin position="1"/>
        <end position="108"/>
    </location>
</feature>
<dbReference type="AlphaFoldDB" id="A0A2R6QBF0"/>
<gene>
    <name evidence="2" type="ORF">PHLCEN_2v3842</name>
</gene>
<feature type="region of interest" description="Disordered" evidence="1">
    <location>
        <begin position="135"/>
        <end position="155"/>
    </location>
</feature>
<accession>A0A2R6QBF0</accession>
<evidence type="ECO:0000313" key="3">
    <source>
        <dbReference type="Proteomes" id="UP000186601"/>
    </source>
</evidence>
<keyword evidence="3" id="KW-1185">Reference proteome</keyword>
<proteinExistence type="predicted"/>
<name>A0A2R6QBF0_9APHY</name>
<evidence type="ECO:0000256" key="1">
    <source>
        <dbReference type="SAM" id="MobiDB-lite"/>
    </source>
</evidence>
<feature type="compositionally biased region" description="Polar residues" evidence="1">
    <location>
        <begin position="21"/>
        <end position="30"/>
    </location>
</feature>
<feature type="compositionally biased region" description="Low complexity" evidence="1">
    <location>
        <begin position="1"/>
        <end position="20"/>
    </location>
</feature>
<protein>
    <submittedName>
        <fullName evidence="2">Uncharacterized protein</fullName>
    </submittedName>
</protein>
<organism evidence="2 3">
    <name type="scientific">Hermanssonia centrifuga</name>
    <dbReference type="NCBI Taxonomy" id="98765"/>
    <lineage>
        <taxon>Eukaryota</taxon>
        <taxon>Fungi</taxon>
        <taxon>Dikarya</taxon>
        <taxon>Basidiomycota</taxon>
        <taxon>Agaricomycotina</taxon>
        <taxon>Agaricomycetes</taxon>
        <taxon>Polyporales</taxon>
        <taxon>Meruliaceae</taxon>
        <taxon>Hermanssonia</taxon>
    </lineage>
</organism>
<dbReference type="Proteomes" id="UP000186601">
    <property type="component" value="Unassembled WGS sequence"/>
</dbReference>
<dbReference type="EMBL" id="MLYV02000371">
    <property type="protein sequence ID" value="PSS05462.1"/>
    <property type="molecule type" value="Genomic_DNA"/>
</dbReference>
<sequence length="194" mass="21062">MTEAGPSSTSATPSGSFAGTNSATSVSRSFRFQFPKGDHDGVRTRNARPEGNLSRMASLGIGHTPSSRTGGNTGVGTASSPNTNHESSIRRRVKSVDEVQPAMPRKARVSRAHDIELEPHTRTLSIERKGVSRRFARTPEENADESTDLSTAPFSDEYDIGESAWSLIRTHVPLLTTYPAHEGEFKHSDKSIEL</sequence>
<evidence type="ECO:0000313" key="2">
    <source>
        <dbReference type="EMBL" id="PSS05462.1"/>
    </source>
</evidence>
<reference evidence="2 3" key="1">
    <citation type="submission" date="2018-02" db="EMBL/GenBank/DDBJ databases">
        <title>Genome sequence of the basidiomycete white-rot fungus Phlebia centrifuga.</title>
        <authorList>
            <person name="Granchi Z."/>
            <person name="Peng M."/>
            <person name="de Vries R.P."/>
            <person name="Hilden K."/>
            <person name="Makela M.R."/>
            <person name="Grigoriev I."/>
            <person name="Riley R."/>
        </authorList>
    </citation>
    <scope>NUCLEOTIDE SEQUENCE [LARGE SCALE GENOMIC DNA]</scope>
    <source>
        <strain evidence="2 3">FBCC195</strain>
    </source>
</reference>